<accession>A0AB39CFV7</accession>
<protein>
    <recommendedName>
        <fullName evidence="2">AlpA family phage regulatory protein</fullName>
    </recommendedName>
</protein>
<reference evidence="1" key="1">
    <citation type="submission" date="2024-05" db="EMBL/GenBank/DDBJ databases">
        <authorList>
            <person name="Luo Y.-C."/>
            <person name="Nicholds J."/>
            <person name="Mortimer T."/>
            <person name="Maboni G."/>
        </authorList>
    </citation>
    <scope>NUCLEOTIDE SEQUENCE</scope>
    <source>
        <strain evidence="1">153920</strain>
    </source>
</reference>
<gene>
    <name evidence="1" type="ORF">ABRY99_07890</name>
</gene>
<proteinExistence type="predicted"/>
<dbReference type="RefSeq" id="WP_368642931.1">
    <property type="nucleotide sequence ID" value="NZ_CP158252.1"/>
</dbReference>
<dbReference type="EMBL" id="CP158252">
    <property type="protein sequence ID" value="XDJ40881.1"/>
    <property type="molecule type" value="Genomic_DNA"/>
</dbReference>
<evidence type="ECO:0008006" key="2">
    <source>
        <dbReference type="Google" id="ProtNLM"/>
    </source>
</evidence>
<name>A0AB39CFV7_9BURK</name>
<organism evidence="1">
    <name type="scientific">Castellaniella ginsengisoli</name>
    <dbReference type="NCBI Taxonomy" id="546114"/>
    <lineage>
        <taxon>Bacteria</taxon>
        <taxon>Pseudomonadati</taxon>
        <taxon>Pseudomonadota</taxon>
        <taxon>Betaproteobacteria</taxon>
        <taxon>Burkholderiales</taxon>
        <taxon>Alcaligenaceae</taxon>
        <taxon>Castellaniella</taxon>
    </lineage>
</organism>
<dbReference type="AlphaFoldDB" id="A0AB39CFV7"/>
<evidence type="ECO:0000313" key="1">
    <source>
        <dbReference type="EMBL" id="XDJ40881.1"/>
    </source>
</evidence>
<sequence length="112" mass="12883">MSYFNSCTKCDVRENKMVLWQDSAIYGPFVLMRKTMESTQKKPQKPLFIRGWAAMAAEIGYSPSGLKALVRKQLFPAPARPTYRTVLWDARVPEQWREAVLAGKVTLEDEQQ</sequence>